<comment type="subcellular location">
    <subcellularLocation>
        <location evidence="1">Cell membrane</location>
        <topology evidence="1">Multi-pass membrane protein</topology>
    </subcellularLocation>
</comment>
<dbReference type="PANTHER" id="PTHR38684">
    <property type="entry name" value="PROTEIN AMPE"/>
    <property type="match status" value="1"/>
</dbReference>
<evidence type="ECO:0000256" key="1">
    <source>
        <dbReference type="HAMAP-Rule" id="MF_00024"/>
    </source>
</evidence>
<comment type="pathway">
    <text evidence="1">Cofactor biosynthesis; adenosylcobalamin biosynthesis.</text>
</comment>
<dbReference type="InterPro" id="IPR004485">
    <property type="entry name" value="Cobalamin_biosynth_CobD/CbiB"/>
</dbReference>
<dbReference type="InterPro" id="IPR052966">
    <property type="entry name" value="Beta-lactamase_Reg"/>
</dbReference>
<feature type="transmembrane region" description="Helical" evidence="1">
    <location>
        <begin position="156"/>
        <end position="176"/>
    </location>
</feature>
<dbReference type="GO" id="GO:0046677">
    <property type="term" value="P:response to antibiotic"/>
    <property type="evidence" value="ECO:0007669"/>
    <property type="project" value="TreeGrafter"/>
</dbReference>
<evidence type="ECO:0000313" key="2">
    <source>
        <dbReference type="EMBL" id="AKJ30441.1"/>
    </source>
</evidence>
<dbReference type="AlphaFoldDB" id="A0A0G3BSU0"/>
<feature type="transmembrane region" description="Helical" evidence="1">
    <location>
        <begin position="76"/>
        <end position="95"/>
    </location>
</feature>
<dbReference type="GO" id="GO:0048472">
    <property type="term" value="F:threonine-phosphate decarboxylase activity"/>
    <property type="evidence" value="ECO:0007669"/>
    <property type="project" value="InterPro"/>
</dbReference>
<name>A0A0G3BSU0_9BURK</name>
<evidence type="ECO:0000313" key="3">
    <source>
        <dbReference type="Proteomes" id="UP000035352"/>
    </source>
</evidence>
<dbReference type="STRING" id="413882.AAW51_3750"/>
<gene>
    <name evidence="2" type="primary">cbiB</name>
    <name evidence="1" type="synonym">cobD</name>
    <name evidence="2" type="ORF">AAW51_3750</name>
</gene>
<dbReference type="GO" id="GO:0009236">
    <property type="term" value="P:cobalamin biosynthetic process"/>
    <property type="evidence" value="ECO:0007669"/>
    <property type="project" value="UniProtKB-UniRule"/>
</dbReference>
<keyword evidence="1" id="KW-0169">Cobalamin biosynthesis</keyword>
<feature type="transmembrane region" description="Helical" evidence="1">
    <location>
        <begin position="311"/>
        <end position="332"/>
    </location>
</feature>
<organism evidence="2 3">
    <name type="scientific">Caldimonas brevitalea</name>
    <dbReference type="NCBI Taxonomy" id="413882"/>
    <lineage>
        <taxon>Bacteria</taxon>
        <taxon>Pseudomonadati</taxon>
        <taxon>Pseudomonadota</taxon>
        <taxon>Betaproteobacteria</taxon>
        <taxon>Burkholderiales</taxon>
        <taxon>Sphaerotilaceae</taxon>
        <taxon>Caldimonas</taxon>
    </lineage>
</organism>
<dbReference type="HAMAP" id="MF_00024">
    <property type="entry name" value="CobD_CbiB"/>
    <property type="match status" value="1"/>
</dbReference>
<accession>A0A0G3BSU0</accession>
<comment type="similarity">
    <text evidence="1">Belongs to the CobD/CbiB family.</text>
</comment>
<dbReference type="GO" id="GO:0015420">
    <property type="term" value="F:ABC-type vitamin B12 transporter activity"/>
    <property type="evidence" value="ECO:0007669"/>
    <property type="project" value="UniProtKB-UniRule"/>
</dbReference>
<keyword evidence="1" id="KW-0812">Transmembrane</keyword>
<proteinExistence type="inferred from homology"/>
<keyword evidence="1" id="KW-0472">Membrane</keyword>
<dbReference type="GO" id="GO:0005886">
    <property type="term" value="C:plasma membrane"/>
    <property type="evidence" value="ECO:0007669"/>
    <property type="project" value="UniProtKB-SubCell"/>
</dbReference>
<dbReference type="KEGG" id="pbh:AAW51_3750"/>
<dbReference type="PANTHER" id="PTHR38684:SF1">
    <property type="entry name" value="PROTEIN AMPE"/>
    <property type="match status" value="1"/>
</dbReference>
<dbReference type="Pfam" id="PF03186">
    <property type="entry name" value="CobD_Cbib"/>
    <property type="match status" value="1"/>
</dbReference>
<sequence length="333" mass="36805">MMPAMSFFSVLLALLIEQLKPLRGGNFVHQSLMAWVRWTGRNFDAGKAVHAWVVWCITVLVPSLLTWALYRGLGEVNLLLALAWNVVVLYVTLGFRQFSHYFTDIRDALERGDETAARALLAEWRHLDASELPRSELLRHVIEHSLLAAHRHVFGVFFWFVLLASFGLGPAGAVLYRMAEFSSRYWAYKSRTVGVPTNPRLMELAQQLFGILDHLPARLTAFGFAVVGNFEEAVDSWRRHARLWRFANDGIILAAAAGAVGVRLGGSSAPAVTPDRSKTFEIGAAAEAADAEGSTAGMPPEFGHLRSVVGLVWRSVVLWMLLLALLSLANLVG</sequence>
<feature type="transmembrane region" description="Helical" evidence="1">
    <location>
        <begin position="246"/>
        <end position="266"/>
    </location>
</feature>
<feature type="transmembrane region" description="Helical" evidence="1">
    <location>
        <begin position="48"/>
        <end position="69"/>
    </location>
</feature>
<reference evidence="2 3" key="1">
    <citation type="submission" date="2015-05" db="EMBL/GenBank/DDBJ databases">
        <authorList>
            <person name="Tang B."/>
            <person name="Yu Y."/>
        </authorList>
    </citation>
    <scope>NUCLEOTIDE SEQUENCE [LARGE SCALE GENOMIC DNA]</scope>
    <source>
        <strain evidence="2 3">DSM 7029</strain>
    </source>
</reference>
<dbReference type="Proteomes" id="UP000035352">
    <property type="component" value="Chromosome"/>
</dbReference>
<dbReference type="PATRIC" id="fig|413882.6.peg.3917"/>
<comment type="function">
    <text evidence="1">Converts cobyric acid to cobinamide by the addition of aminopropanol on the F carboxylic group.</text>
</comment>
<keyword evidence="3" id="KW-1185">Reference proteome</keyword>
<dbReference type="EMBL" id="CP011371">
    <property type="protein sequence ID" value="AKJ30441.1"/>
    <property type="molecule type" value="Genomic_DNA"/>
</dbReference>
<protein>
    <recommendedName>
        <fullName evidence="1">Cobalamin biosynthesis protein CobD</fullName>
    </recommendedName>
</protein>
<dbReference type="NCBIfam" id="NF005792">
    <property type="entry name" value="PRK07630.1"/>
    <property type="match status" value="1"/>
</dbReference>
<dbReference type="UniPathway" id="UPA00148"/>
<keyword evidence="1" id="KW-1133">Transmembrane helix</keyword>
<keyword evidence="1" id="KW-1003">Cell membrane</keyword>